<dbReference type="STRING" id="946362.F2ULU7"/>
<feature type="compositionally biased region" description="Low complexity" evidence="1">
    <location>
        <begin position="82"/>
        <end position="98"/>
    </location>
</feature>
<dbReference type="SUPFAM" id="SSF160443">
    <property type="entry name" value="SMR domain-like"/>
    <property type="match status" value="1"/>
</dbReference>
<feature type="region of interest" description="Disordered" evidence="1">
    <location>
        <begin position="1251"/>
        <end position="1285"/>
    </location>
</feature>
<dbReference type="GeneID" id="16070326"/>
<sequence length="1285" mass="139094">MVVRASSGRSGVCVACSLLRGAGRVLRTRSIHHQPSAAAAAAARVASTTSRMQGRSTKSSALMSIRVAVQPSHSRLQQLRWSSVVAASSSSSSSQGGKPSKKKRRRRKSQNTPKQDQSCTSQTQQQPQQLPQQRSGPQQVQPQQTTAPSTRPAPTSAAPAAPRNASGPQHARKGWYDRLMTALLKPIFTQTVVSCQSCGNPISSARNCSFLRVYPYGTHSQSLTLLAAPIDEVSSLIRRDQSHTFPHHCRCSHCFNFVGRVDTIPALAAEDTKASIMFPGIRLLLQPSRVRLSITSWVTGRTHDLRCSRWDALTPSEVFMTGLPLVEAPPEDSTRGFGPAQAHGFSLVRTRGGLYRWQVSKQGGGDDGSGTMPAGNASAQHAAKAATSNTDTPATTADAKSSGQQGEGDIEAEELRELVQKKYGGKDSTPGLFTKVHDVSRGGGGGKQQLVSATATATKDSEDELDEEEDEAEVEEDEDDSELEKDLRAFEQQQQQQHGDISKQTPTRQQHQQQRGGGDGFATAATNAAHRQQRRGQQEGRGNPQGDSSHSNANGSHRNTHGNSTNRTSSGSNDRDSHTRNLRAGDRDYRMTGVGFAVKRAVQRLKMTAIEAIVNIASRFPDGSLPRALLYHEAFVRPHWHPLGVKYSADFFRQITATPDAPLSDQVVPLILAAANARWPVTREVDAPSVIIDALNYIFKDKAKAPSTARARVQLQRHLPQLLDAILHGAHGRRGMDVAEAFASHGFEIDEASLTCIGLLAAGMEEEGVNPLLELTGLSLFDVSHCNLRPQYPALQRAIASSKHLTRDVVQAKGLRWSLSLMLDNNASDRALTLMRTVEATGLDVRSGNEVLLVKLLATSSMATAQDIVQALEVCKAAGVALQPATLNLLSRSAPVKDRELHTSATTSTHAGGGGGDGGIGGGIGLEEREGGNSVNESTGGQSGRGDGTRSSAVAAAAAGNGSGGGVDEVDVDDDDDDDDSVMRMGPAVTALKEYLLWADSRGLISLSNPAIARHAIRFFVDDPVMCERLANRALAGSTPNRFQLRATYGSLLATYMAARDYERCAHVIERMLERQRETGIPLVSSAIIKRMVRVYIKLGRLKEAIDLLTSSEMRTRVEMTMGALHYSYSAVLNYLCEQGTPGHEALGMELLHRAIAEGVFESNLRNEQQFELDLHELSLGMAQLMVLHFLKQAAAASQRRVTIITGKGLNSPNNVPVLRPMVERMLEERGIEYYKNPRNTGKLVVFLQPRKQRRKEKNKLSPIDRMMSVVGNSDGSRGNTGSRR</sequence>
<dbReference type="KEGG" id="sre:PTSG_08975"/>
<feature type="compositionally biased region" description="Gly residues" evidence="1">
    <location>
        <begin position="911"/>
        <end position="925"/>
    </location>
</feature>
<feature type="compositionally biased region" description="Acidic residues" evidence="1">
    <location>
        <begin position="461"/>
        <end position="483"/>
    </location>
</feature>
<feature type="compositionally biased region" description="Low complexity" evidence="1">
    <location>
        <begin position="951"/>
        <end position="960"/>
    </location>
</feature>
<evidence type="ECO:0000259" key="2">
    <source>
        <dbReference type="PROSITE" id="PS50828"/>
    </source>
</evidence>
<evidence type="ECO:0000313" key="3">
    <source>
        <dbReference type="EMBL" id="EGD78096.1"/>
    </source>
</evidence>
<feature type="compositionally biased region" description="Low complexity" evidence="1">
    <location>
        <begin position="561"/>
        <end position="572"/>
    </location>
</feature>
<organism evidence="4">
    <name type="scientific">Salpingoeca rosetta (strain ATCC 50818 / BSB-021)</name>
    <dbReference type="NCBI Taxonomy" id="946362"/>
    <lineage>
        <taxon>Eukaryota</taxon>
        <taxon>Choanoflagellata</taxon>
        <taxon>Craspedida</taxon>
        <taxon>Salpingoecidae</taxon>
        <taxon>Salpingoeca</taxon>
    </lineage>
</organism>
<keyword evidence="4" id="KW-1185">Reference proteome</keyword>
<name>F2ULU7_SALR5</name>
<dbReference type="PROSITE" id="PS50828">
    <property type="entry name" value="SMR"/>
    <property type="match status" value="1"/>
</dbReference>
<feature type="region of interest" description="Disordered" evidence="1">
    <location>
        <begin position="71"/>
        <end position="171"/>
    </location>
</feature>
<protein>
    <recommendedName>
        <fullName evidence="2">Smr domain-containing protein</fullName>
    </recommendedName>
</protein>
<gene>
    <name evidence="3" type="ORF">PTSG_08975</name>
</gene>
<feature type="region of interest" description="Disordered" evidence="1">
    <location>
        <begin position="898"/>
        <end position="979"/>
    </location>
</feature>
<dbReference type="RefSeq" id="XP_004989772.1">
    <property type="nucleotide sequence ID" value="XM_004989715.1"/>
</dbReference>
<accession>F2ULU7</accession>
<feature type="region of interest" description="Disordered" evidence="1">
    <location>
        <begin position="358"/>
        <end position="410"/>
    </location>
</feature>
<dbReference type="InterPro" id="IPR002625">
    <property type="entry name" value="Smr_dom"/>
</dbReference>
<dbReference type="InterPro" id="IPR036063">
    <property type="entry name" value="Smr_dom_sf"/>
</dbReference>
<dbReference type="PANTHER" id="PTHR14312">
    <property type="entry name" value="CREB/ATF BZIP TRANSCRIPTION FACTOR"/>
    <property type="match status" value="1"/>
</dbReference>
<dbReference type="EMBL" id="GL832981">
    <property type="protein sequence ID" value="EGD78096.1"/>
    <property type="molecule type" value="Genomic_DNA"/>
</dbReference>
<dbReference type="Gene3D" id="3.30.1370.110">
    <property type="match status" value="1"/>
</dbReference>
<feature type="compositionally biased region" description="Polar residues" evidence="1">
    <location>
        <begin position="491"/>
        <end position="507"/>
    </location>
</feature>
<feature type="compositionally biased region" description="Basic residues" evidence="1">
    <location>
        <begin position="99"/>
        <end position="109"/>
    </location>
</feature>
<feature type="compositionally biased region" description="Low complexity" evidence="1">
    <location>
        <begin position="374"/>
        <end position="386"/>
    </location>
</feature>
<evidence type="ECO:0000256" key="1">
    <source>
        <dbReference type="SAM" id="MobiDB-lite"/>
    </source>
</evidence>
<feature type="compositionally biased region" description="Polar residues" evidence="1">
    <location>
        <begin position="1271"/>
        <end position="1285"/>
    </location>
</feature>
<feature type="compositionally biased region" description="Polar residues" evidence="1">
    <location>
        <begin position="387"/>
        <end position="404"/>
    </location>
</feature>
<dbReference type="OrthoDB" id="3231855at2759"/>
<dbReference type="Proteomes" id="UP000007799">
    <property type="component" value="Unassembled WGS sequence"/>
</dbReference>
<feature type="region of interest" description="Disordered" evidence="1">
    <location>
        <begin position="422"/>
        <end position="586"/>
    </location>
</feature>
<feature type="compositionally biased region" description="Polar residues" evidence="1">
    <location>
        <begin position="547"/>
        <end position="556"/>
    </location>
</feature>
<feature type="compositionally biased region" description="Acidic residues" evidence="1">
    <location>
        <begin position="968"/>
        <end position="979"/>
    </location>
</feature>
<dbReference type="GO" id="GO:0043565">
    <property type="term" value="F:sequence-specific DNA binding"/>
    <property type="evidence" value="ECO:0007669"/>
    <property type="project" value="TreeGrafter"/>
</dbReference>
<feature type="compositionally biased region" description="Polar residues" evidence="1">
    <location>
        <begin position="449"/>
        <end position="458"/>
    </location>
</feature>
<proteinExistence type="predicted"/>
<feature type="compositionally biased region" description="Polar residues" evidence="1">
    <location>
        <begin position="71"/>
        <end position="81"/>
    </location>
</feature>
<dbReference type="Pfam" id="PF01713">
    <property type="entry name" value="Smr"/>
    <property type="match status" value="1"/>
</dbReference>
<dbReference type="GO" id="GO:0010468">
    <property type="term" value="P:regulation of gene expression"/>
    <property type="evidence" value="ECO:0007669"/>
    <property type="project" value="TreeGrafter"/>
</dbReference>
<feature type="domain" description="Smr" evidence="2">
    <location>
        <begin position="1173"/>
        <end position="1249"/>
    </location>
</feature>
<dbReference type="GO" id="GO:0005634">
    <property type="term" value="C:nucleus"/>
    <property type="evidence" value="ECO:0007669"/>
    <property type="project" value="TreeGrafter"/>
</dbReference>
<feature type="compositionally biased region" description="Low complexity" evidence="1">
    <location>
        <begin position="115"/>
        <end position="163"/>
    </location>
</feature>
<dbReference type="PANTHER" id="PTHR14312:SF1">
    <property type="entry name" value="BASIC-LEUCINE ZIPPER TRANSCRIPTION FACTOR A"/>
    <property type="match status" value="1"/>
</dbReference>
<reference evidence="3" key="1">
    <citation type="submission" date="2009-08" db="EMBL/GenBank/DDBJ databases">
        <title>Annotation of Salpingoeca rosetta.</title>
        <authorList>
            <consortium name="The Broad Institute Genome Sequencing Platform"/>
            <person name="Russ C."/>
            <person name="Cuomo C."/>
            <person name="Burger G."/>
            <person name="Gray M.W."/>
            <person name="Holland P.W.H."/>
            <person name="King N."/>
            <person name="Lang F.B.F."/>
            <person name="Roger A.J."/>
            <person name="Ruiz-Trillo I."/>
            <person name="Young S.K."/>
            <person name="Zeng Q."/>
            <person name="Gargeya S."/>
            <person name="Alvarado L."/>
            <person name="Berlin A."/>
            <person name="Chapman S.B."/>
            <person name="Chen Z."/>
            <person name="Freedman E."/>
            <person name="Gellesch M."/>
            <person name="Goldberg J."/>
            <person name="Griggs A."/>
            <person name="Gujja S."/>
            <person name="Heilman E."/>
            <person name="Heiman D."/>
            <person name="Howarth C."/>
            <person name="Mehta T."/>
            <person name="Neiman D."/>
            <person name="Pearson M."/>
            <person name="Roberts A."/>
            <person name="Saif S."/>
            <person name="Shea T."/>
            <person name="Shenoy N."/>
            <person name="Sisk P."/>
            <person name="Stolte C."/>
            <person name="Sykes S."/>
            <person name="White J."/>
            <person name="Yandava C."/>
            <person name="Haas B."/>
            <person name="Nusbaum C."/>
            <person name="Birren B."/>
        </authorList>
    </citation>
    <scope>NUCLEOTIDE SEQUENCE [LARGE SCALE GENOMIC DNA]</scope>
    <source>
        <strain evidence="3">ATCC 50818</strain>
    </source>
</reference>
<dbReference type="InParanoid" id="F2ULU7"/>
<feature type="compositionally biased region" description="Basic and acidic residues" evidence="1">
    <location>
        <begin position="573"/>
        <end position="586"/>
    </location>
</feature>
<evidence type="ECO:0000313" key="4">
    <source>
        <dbReference type="Proteomes" id="UP000007799"/>
    </source>
</evidence>
<dbReference type="SMART" id="SM00463">
    <property type="entry name" value="SMR"/>
    <property type="match status" value="1"/>
</dbReference>